<dbReference type="InterPro" id="IPR036259">
    <property type="entry name" value="MFS_trans_sf"/>
</dbReference>
<feature type="compositionally biased region" description="Basic and acidic residues" evidence="3">
    <location>
        <begin position="9"/>
        <end position="23"/>
    </location>
</feature>
<evidence type="ECO:0000256" key="1">
    <source>
        <dbReference type="ARBA" id="ARBA00004141"/>
    </source>
</evidence>
<feature type="compositionally biased region" description="Polar residues" evidence="3">
    <location>
        <begin position="24"/>
        <end position="43"/>
    </location>
</feature>
<comment type="similarity">
    <text evidence="2">Belongs to the major facilitator superfamily. Monocarboxylate porter (TC 2.A.1.13) family.</text>
</comment>
<name>A0A9Q8QSC9_9HYPO</name>
<dbReference type="PANTHER" id="PTHR11360:SF177">
    <property type="entry name" value="RIBOFLAVIN TRANSPORTER MCH5"/>
    <property type="match status" value="1"/>
</dbReference>
<protein>
    <recommendedName>
        <fullName evidence="5">Major facilitator superfamily (MFS) profile domain-containing protein</fullName>
    </recommendedName>
</protein>
<dbReference type="InterPro" id="IPR050327">
    <property type="entry name" value="Proton-linked_MCT"/>
</dbReference>
<evidence type="ECO:0000313" key="7">
    <source>
        <dbReference type="Proteomes" id="UP000829364"/>
    </source>
</evidence>
<feature type="transmembrane region" description="Helical" evidence="4">
    <location>
        <begin position="196"/>
        <end position="215"/>
    </location>
</feature>
<dbReference type="Gene3D" id="1.20.1250.20">
    <property type="entry name" value="MFS general substrate transporter like domains"/>
    <property type="match status" value="1"/>
</dbReference>
<feature type="transmembrane region" description="Helical" evidence="4">
    <location>
        <begin position="67"/>
        <end position="90"/>
    </location>
</feature>
<reference evidence="6" key="1">
    <citation type="submission" date="2021-11" db="EMBL/GenBank/DDBJ databases">
        <title>Purpureocillium_takamizusanense_genome.</title>
        <authorList>
            <person name="Nguyen N.-H."/>
        </authorList>
    </citation>
    <scope>NUCLEOTIDE SEQUENCE</scope>
    <source>
        <strain evidence="6">PT3</strain>
    </source>
</reference>
<feature type="transmembrane region" description="Helical" evidence="4">
    <location>
        <begin position="310"/>
        <end position="329"/>
    </location>
</feature>
<evidence type="ECO:0000256" key="2">
    <source>
        <dbReference type="ARBA" id="ARBA00006727"/>
    </source>
</evidence>
<feature type="transmembrane region" description="Helical" evidence="4">
    <location>
        <begin position="227"/>
        <end position="247"/>
    </location>
</feature>
<gene>
    <name evidence="6" type="ORF">JDV02_010259</name>
</gene>
<dbReference type="RefSeq" id="XP_047848003.1">
    <property type="nucleotide sequence ID" value="XM_047991990.1"/>
</dbReference>
<accession>A0A9Q8QSC9</accession>
<feature type="transmembrane region" description="Helical" evidence="4">
    <location>
        <begin position="162"/>
        <end position="184"/>
    </location>
</feature>
<sequence>MFQSIVSWLRRDNDDQPREKHQESTTPNSTRDNNLYDSTSDPEQASDPAEEVRQQQKSSQYPEGGRAANLVVLGSFCAIMGGLGLMNSIGVYQSWISSHQLRHVPEGQRGWIFGIYNFMVFFCGVQIGPVLDAHGPRWLMLTGLLLYVAAFVALGFCSAYWHFVVVMGVVAGAATSIVFVVPVATVGQYFNIRRGAATGLAMSGGSLGGVLFPLVFDALGDRLGFAWTTRVIGLITVVLLVVGCVMVRPRSKFRKQAQRDSQSILPDFKILCSPAISLVTVGVFFIEWGFFVGLEYVSSYALAHGISRRLSYLMVVFLNAGSFPGRWLPGIVADKFGRMNTLLLTNVLCMMSMLAIWLPAGSSVGAIITFSVVFGFASGSNISLVPVCVGEYCTTQNYGRYYTTVYTVVSLGALTGVPIAGEIVSSSGGSYQGLIVFAGASYLAGVVCFVAVMWLNRPRAGS</sequence>
<dbReference type="GO" id="GO:0016020">
    <property type="term" value="C:membrane"/>
    <property type="evidence" value="ECO:0007669"/>
    <property type="project" value="UniProtKB-SubCell"/>
</dbReference>
<dbReference type="PROSITE" id="PS50850">
    <property type="entry name" value="MFS"/>
    <property type="match status" value="1"/>
</dbReference>
<feature type="domain" description="Major facilitator superfamily (MFS) profile" evidence="5">
    <location>
        <begin position="70"/>
        <end position="456"/>
    </location>
</feature>
<feature type="transmembrane region" description="Helical" evidence="4">
    <location>
        <begin position="366"/>
        <end position="389"/>
    </location>
</feature>
<dbReference type="KEGG" id="ptkz:JDV02_010259"/>
<keyword evidence="4" id="KW-1133">Transmembrane helix</keyword>
<feature type="transmembrane region" description="Helical" evidence="4">
    <location>
        <begin position="110"/>
        <end position="131"/>
    </location>
</feature>
<dbReference type="InterPro" id="IPR020846">
    <property type="entry name" value="MFS_dom"/>
</dbReference>
<keyword evidence="4" id="KW-0472">Membrane</keyword>
<dbReference type="OrthoDB" id="410267at2759"/>
<feature type="region of interest" description="Disordered" evidence="3">
    <location>
        <begin position="1"/>
        <end position="61"/>
    </location>
</feature>
<feature type="transmembrane region" description="Helical" evidence="4">
    <location>
        <begin position="268"/>
        <end position="290"/>
    </location>
</feature>
<feature type="transmembrane region" description="Helical" evidence="4">
    <location>
        <begin position="401"/>
        <end position="421"/>
    </location>
</feature>
<organism evidence="6 7">
    <name type="scientific">Purpureocillium takamizusanense</name>
    <dbReference type="NCBI Taxonomy" id="2060973"/>
    <lineage>
        <taxon>Eukaryota</taxon>
        <taxon>Fungi</taxon>
        <taxon>Dikarya</taxon>
        <taxon>Ascomycota</taxon>
        <taxon>Pezizomycotina</taxon>
        <taxon>Sordariomycetes</taxon>
        <taxon>Hypocreomycetidae</taxon>
        <taxon>Hypocreales</taxon>
        <taxon>Ophiocordycipitaceae</taxon>
        <taxon>Purpureocillium</taxon>
    </lineage>
</organism>
<feature type="transmembrane region" description="Helical" evidence="4">
    <location>
        <begin position="433"/>
        <end position="455"/>
    </location>
</feature>
<feature type="transmembrane region" description="Helical" evidence="4">
    <location>
        <begin position="138"/>
        <end position="156"/>
    </location>
</feature>
<dbReference type="GeneID" id="72072203"/>
<comment type="subcellular location">
    <subcellularLocation>
        <location evidence="1">Membrane</location>
        <topology evidence="1">Multi-pass membrane protein</topology>
    </subcellularLocation>
</comment>
<dbReference type="GO" id="GO:0022857">
    <property type="term" value="F:transmembrane transporter activity"/>
    <property type="evidence" value="ECO:0007669"/>
    <property type="project" value="InterPro"/>
</dbReference>
<evidence type="ECO:0000259" key="5">
    <source>
        <dbReference type="PROSITE" id="PS50850"/>
    </source>
</evidence>
<keyword evidence="4" id="KW-0812">Transmembrane</keyword>
<proteinExistence type="inferred from homology"/>
<dbReference type="SUPFAM" id="SSF103473">
    <property type="entry name" value="MFS general substrate transporter"/>
    <property type="match status" value="1"/>
</dbReference>
<evidence type="ECO:0000313" key="6">
    <source>
        <dbReference type="EMBL" id="UNI24522.1"/>
    </source>
</evidence>
<dbReference type="EMBL" id="CP086365">
    <property type="protein sequence ID" value="UNI24522.1"/>
    <property type="molecule type" value="Genomic_DNA"/>
</dbReference>
<dbReference type="InterPro" id="IPR011701">
    <property type="entry name" value="MFS"/>
</dbReference>
<dbReference type="PANTHER" id="PTHR11360">
    <property type="entry name" value="MONOCARBOXYLATE TRANSPORTER"/>
    <property type="match status" value="1"/>
</dbReference>
<evidence type="ECO:0000256" key="4">
    <source>
        <dbReference type="SAM" id="Phobius"/>
    </source>
</evidence>
<feature type="transmembrane region" description="Helical" evidence="4">
    <location>
        <begin position="341"/>
        <end position="360"/>
    </location>
</feature>
<keyword evidence="7" id="KW-1185">Reference proteome</keyword>
<dbReference type="Proteomes" id="UP000829364">
    <property type="component" value="Chromosome 12"/>
</dbReference>
<dbReference type="Pfam" id="PF07690">
    <property type="entry name" value="MFS_1"/>
    <property type="match status" value="1"/>
</dbReference>
<dbReference type="AlphaFoldDB" id="A0A9Q8QSC9"/>
<evidence type="ECO:0000256" key="3">
    <source>
        <dbReference type="SAM" id="MobiDB-lite"/>
    </source>
</evidence>